<dbReference type="EMBL" id="JAUCMV010000003">
    <property type="protein sequence ID" value="KAK0409180.1"/>
    <property type="molecule type" value="Genomic_DNA"/>
</dbReference>
<feature type="compositionally biased region" description="Basic and acidic residues" evidence="2">
    <location>
        <begin position="440"/>
        <end position="450"/>
    </location>
</feature>
<dbReference type="AlphaFoldDB" id="A0AA39HNJ1"/>
<feature type="region of interest" description="Disordered" evidence="2">
    <location>
        <begin position="104"/>
        <end position="126"/>
    </location>
</feature>
<evidence type="ECO:0000256" key="2">
    <source>
        <dbReference type="SAM" id="MobiDB-lite"/>
    </source>
</evidence>
<name>A0AA39HNJ1_9BILA</name>
<gene>
    <name evidence="3" type="ORF">QR680_004388</name>
</gene>
<reference evidence="3" key="1">
    <citation type="submission" date="2023-06" db="EMBL/GenBank/DDBJ databases">
        <title>Genomic analysis of the entomopathogenic nematode Steinernema hermaphroditum.</title>
        <authorList>
            <person name="Schwarz E.M."/>
            <person name="Heppert J.K."/>
            <person name="Baniya A."/>
            <person name="Schwartz H.T."/>
            <person name="Tan C.-H."/>
            <person name="Antoshechkin I."/>
            <person name="Sternberg P.W."/>
            <person name="Goodrich-Blair H."/>
            <person name="Dillman A.R."/>
        </authorList>
    </citation>
    <scope>NUCLEOTIDE SEQUENCE</scope>
    <source>
        <strain evidence="3">PS9179</strain>
        <tissue evidence="3">Whole animal</tissue>
    </source>
</reference>
<feature type="region of interest" description="Disordered" evidence="2">
    <location>
        <begin position="415"/>
        <end position="450"/>
    </location>
</feature>
<feature type="compositionally biased region" description="Acidic residues" evidence="2">
    <location>
        <begin position="421"/>
        <end position="433"/>
    </location>
</feature>
<evidence type="ECO:0000313" key="4">
    <source>
        <dbReference type="Proteomes" id="UP001175271"/>
    </source>
</evidence>
<keyword evidence="4" id="KW-1185">Reference proteome</keyword>
<organism evidence="3 4">
    <name type="scientific">Steinernema hermaphroditum</name>
    <dbReference type="NCBI Taxonomy" id="289476"/>
    <lineage>
        <taxon>Eukaryota</taxon>
        <taxon>Metazoa</taxon>
        <taxon>Ecdysozoa</taxon>
        <taxon>Nematoda</taxon>
        <taxon>Chromadorea</taxon>
        <taxon>Rhabditida</taxon>
        <taxon>Tylenchina</taxon>
        <taxon>Panagrolaimomorpha</taxon>
        <taxon>Strongyloidoidea</taxon>
        <taxon>Steinernematidae</taxon>
        <taxon>Steinernema</taxon>
    </lineage>
</organism>
<protein>
    <submittedName>
        <fullName evidence="3">Uncharacterized protein</fullName>
    </submittedName>
</protein>
<evidence type="ECO:0000256" key="1">
    <source>
        <dbReference type="SAM" id="Coils"/>
    </source>
</evidence>
<comment type="caution">
    <text evidence="3">The sequence shown here is derived from an EMBL/GenBank/DDBJ whole genome shotgun (WGS) entry which is preliminary data.</text>
</comment>
<keyword evidence="1" id="KW-0175">Coiled coil</keyword>
<dbReference type="Proteomes" id="UP001175271">
    <property type="component" value="Unassembled WGS sequence"/>
</dbReference>
<sequence>MEETAELFQVDDHMTVSCMRDGSRWYQIAASAEMGIFNCSERGCNACAHIPTSNEELKRGTILGEHTHPIGQNQENLRTSESQPLVSEGVSRLLEHYRNMRTTQTRRVDRPVEQIDEPAEDGNRPVHAEQILPEEQEDLIMFNVGEQHQSQHQQNQSYTVQHRGPGRLRRLSQIQPDPPENESDLIHFDVAERNQPRQNHLDHRHERPRQPEQIAHFVEEDRHPDSEMIQFDAGEQRHHQPQQALTSSLRSSPEEPRENNSEQIGHITIYLHHHMTHHHRQYRLEFEKNRERITLKRALTDFVNLQNLRSEQSPLIVWLKRAGVDVDADYDAELVDGDGFDMFTAAVPVGYSFENTNYVRFPSLQDSGPPVFPRRHMLTPHDQDDRRLQVAPPVDNHIEHPVAVLLEQAHALHVEPTSQEQQDEDQPEVEEEPGSISRAVQERPHSLRAREEGERFMNNFKAGIRERFGPNMFRSPTSLDVFYLKTRELDEMLEELARMKEYIANCEREYKQLLNHHRTPFMLQRH</sequence>
<feature type="region of interest" description="Disordered" evidence="2">
    <location>
        <begin position="235"/>
        <end position="260"/>
    </location>
</feature>
<feature type="coiled-coil region" evidence="1">
    <location>
        <begin position="489"/>
        <end position="516"/>
    </location>
</feature>
<accession>A0AA39HNJ1</accession>
<proteinExistence type="predicted"/>
<evidence type="ECO:0000313" key="3">
    <source>
        <dbReference type="EMBL" id="KAK0409180.1"/>
    </source>
</evidence>